<organism evidence="3 4">
    <name type="scientific">Sugiyamaella lignohabitans</name>
    <dbReference type="NCBI Taxonomy" id="796027"/>
    <lineage>
        <taxon>Eukaryota</taxon>
        <taxon>Fungi</taxon>
        <taxon>Dikarya</taxon>
        <taxon>Ascomycota</taxon>
        <taxon>Saccharomycotina</taxon>
        <taxon>Dipodascomycetes</taxon>
        <taxon>Dipodascales</taxon>
        <taxon>Trichomonascaceae</taxon>
        <taxon>Sugiyamaella</taxon>
    </lineage>
</organism>
<evidence type="ECO:0000256" key="1">
    <source>
        <dbReference type="SAM" id="MobiDB-lite"/>
    </source>
</evidence>
<protein>
    <recommendedName>
        <fullName evidence="2">DUF427 domain-containing protein</fullName>
    </recommendedName>
</protein>
<feature type="compositionally biased region" description="Polar residues" evidence="1">
    <location>
        <begin position="1"/>
        <end position="10"/>
    </location>
</feature>
<name>A0A167FMB2_9ASCO</name>
<dbReference type="KEGG" id="slb:AWJ20_3103"/>
<dbReference type="RefSeq" id="XP_018737952.1">
    <property type="nucleotide sequence ID" value="XM_018880100.1"/>
</dbReference>
<dbReference type="PANTHER" id="PTHR34310:SF9">
    <property type="entry name" value="BLR5716 PROTEIN"/>
    <property type="match status" value="1"/>
</dbReference>
<dbReference type="InterPro" id="IPR007361">
    <property type="entry name" value="DUF427"/>
</dbReference>
<dbReference type="Pfam" id="PF04248">
    <property type="entry name" value="NTP_transf_9"/>
    <property type="match status" value="1"/>
</dbReference>
<dbReference type="Gene3D" id="2.170.150.40">
    <property type="entry name" value="Domain of unknown function (DUF427)"/>
    <property type="match status" value="1"/>
</dbReference>
<dbReference type="PANTHER" id="PTHR34310">
    <property type="entry name" value="DUF427 DOMAIN PROTEIN (AFU_ORTHOLOGUE AFUA_3G02220)"/>
    <property type="match status" value="1"/>
</dbReference>
<reference evidence="3 4" key="1">
    <citation type="submission" date="2016-02" db="EMBL/GenBank/DDBJ databases">
        <title>Complete genome sequence and transcriptome regulation of the pentose utilising yeast Sugiyamaella lignohabitans.</title>
        <authorList>
            <person name="Bellasio M."/>
            <person name="Peymann A."/>
            <person name="Valli M."/>
            <person name="Sipitzky M."/>
            <person name="Graf A."/>
            <person name="Sauer M."/>
            <person name="Marx H."/>
            <person name="Mattanovich D."/>
        </authorList>
    </citation>
    <scope>NUCLEOTIDE SEQUENCE [LARGE SCALE GENOMIC DNA]</scope>
    <source>
        <strain evidence="3 4">CBS 10342</strain>
    </source>
</reference>
<dbReference type="GeneID" id="30035089"/>
<proteinExistence type="predicted"/>
<evidence type="ECO:0000313" key="4">
    <source>
        <dbReference type="Proteomes" id="UP000189580"/>
    </source>
</evidence>
<keyword evidence="4" id="KW-1185">Reference proteome</keyword>
<dbReference type="OrthoDB" id="18996at2759"/>
<dbReference type="AlphaFoldDB" id="A0A167FMB2"/>
<feature type="domain" description="DUF427" evidence="2">
    <location>
        <begin position="56"/>
        <end position="134"/>
    </location>
</feature>
<dbReference type="Proteomes" id="UP000189580">
    <property type="component" value="Chromosome b"/>
</dbReference>
<gene>
    <name evidence="3" type="ORF">AWJ20_3103</name>
</gene>
<dbReference type="EMBL" id="CP014503">
    <property type="protein sequence ID" value="ANB15475.1"/>
    <property type="molecule type" value="Genomic_DNA"/>
</dbReference>
<evidence type="ECO:0000259" key="2">
    <source>
        <dbReference type="Pfam" id="PF04248"/>
    </source>
</evidence>
<feature type="region of interest" description="Disordered" evidence="1">
    <location>
        <begin position="1"/>
        <end position="24"/>
    </location>
</feature>
<evidence type="ECO:0000313" key="3">
    <source>
        <dbReference type="EMBL" id="ANB15475.1"/>
    </source>
</evidence>
<dbReference type="InterPro" id="IPR038694">
    <property type="entry name" value="DUF427_sf"/>
</dbReference>
<sequence length="140" mass="15643">MATTTTVNITDHSRQKPLSAEHPITTEQVDDKVSYSIKVGNSTIELASTKSPVILHEAHNPEEGASKKYPDVYYISPKDVNLSVLKKSSTVTYCPYKGYASYYSVIDGPEDVAWSYEEAYDQVSPIRGRLSFYENKVIKA</sequence>
<accession>A0A167FMB2</accession>